<dbReference type="Proteomes" id="UP000807159">
    <property type="component" value="Chromosome 11"/>
</dbReference>
<keyword evidence="4 7" id="KW-1133">Transmembrane helix</keyword>
<comment type="subcellular location">
    <subcellularLocation>
        <location evidence="1">Endoplasmic reticulum membrane</location>
        <topology evidence="1">Multi-pass membrane protein</topology>
    </subcellularLocation>
</comment>
<dbReference type="EMBL" id="JACEGQ020000011">
    <property type="protein sequence ID" value="KAH8494247.1"/>
    <property type="molecule type" value="Genomic_DNA"/>
</dbReference>
<dbReference type="GO" id="GO:0140042">
    <property type="term" value="P:lipid droplet formation"/>
    <property type="evidence" value="ECO:0007669"/>
    <property type="project" value="UniProtKB-ARBA"/>
</dbReference>
<keyword evidence="3" id="KW-0256">Endoplasmic reticulum</keyword>
<dbReference type="Pfam" id="PF06775">
    <property type="entry name" value="Seipin"/>
    <property type="match status" value="1"/>
</dbReference>
<evidence type="ECO:0000256" key="3">
    <source>
        <dbReference type="ARBA" id="ARBA00022824"/>
    </source>
</evidence>
<evidence type="ECO:0000313" key="9">
    <source>
        <dbReference type="Proteomes" id="UP000807159"/>
    </source>
</evidence>
<organism evidence="8 9">
    <name type="scientific">Populus deltoides</name>
    <name type="common">Eastern poplar</name>
    <name type="synonym">Eastern cottonwood</name>
    <dbReference type="NCBI Taxonomy" id="3696"/>
    <lineage>
        <taxon>Eukaryota</taxon>
        <taxon>Viridiplantae</taxon>
        <taxon>Streptophyta</taxon>
        <taxon>Embryophyta</taxon>
        <taxon>Tracheophyta</taxon>
        <taxon>Spermatophyta</taxon>
        <taxon>Magnoliopsida</taxon>
        <taxon>eudicotyledons</taxon>
        <taxon>Gunneridae</taxon>
        <taxon>Pentapetalae</taxon>
        <taxon>rosids</taxon>
        <taxon>fabids</taxon>
        <taxon>Malpighiales</taxon>
        <taxon>Salicaceae</taxon>
        <taxon>Saliceae</taxon>
        <taxon>Populus</taxon>
    </lineage>
</organism>
<feature type="transmembrane region" description="Helical" evidence="7">
    <location>
        <begin position="49"/>
        <end position="68"/>
    </location>
</feature>
<keyword evidence="2 7" id="KW-0812">Transmembrane</keyword>
<dbReference type="PANTHER" id="PTHR21212">
    <property type="entry name" value="BERNARDINELLI-SEIP CONGENITAL LIPODYSTROPHY 2 HOMOLOG BSCL2 PROTEIN"/>
    <property type="match status" value="1"/>
</dbReference>
<keyword evidence="6 7" id="KW-0472">Membrane</keyword>
<evidence type="ECO:0000256" key="4">
    <source>
        <dbReference type="ARBA" id="ARBA00022989"/>
    </source>
</evidence>
<keyword evidence="5" id="KW-0443">Lipid metabolism</keyword>
<dbReference type="AlphaFoldDB" id="A0A8T2XQG5"/>
<dbReference type="CDD" id="cd23995">
    <property type="entry name" value="Seipin_BSCL2_like"/>
    <property type="match status" value="1"/>
</dbReference>
<evidence type="ECO:0000256" key="2">
    <source>
        <dbReference type="ARBA" id="ARBA00022692"/>
    </source>
</evidence>
<name>A0A8T2XQG5_POPDE</name>
<feature type="transmembrane region" description="Helical" evidence="7">
    <location>
        <begin position="197"/>
        <end position="216"/>
    </location>
</feature>
<accession>A0A8T2XQG5</accession>
<evidence type="ECO:0000256" key="1">
    <source>
        <dbReference type="ARBA" id="ARBA00004477"/>
    </source>
</evidence>
<dbReference type="GO" id="GO:0005789">
    <property type="term" value="C:endoplasmic reticulum membrane"/>
    <property type="evidence" value="ECO:0007669"/>
    <property type="project" value="UniProtKB-SubCell"/>
</dbReference>
<comment type="caution">
    <text evidence="8">The sequence shown here is derived from an EMBL/GenBank/DDBJ whole genome shotgun (WGS) entry which is preliminary data.</text>
</comment>
<evidence type="ECO:0000313" key="8">
    <source>
        <dbReference type="EMBL" id="KAH8494247.1"/>
    </source>
</evidence>
<evidence type="ECO:0000256" key="7">
    <source>
        <dbReference type="SAM" id="Phobius"/>
    </source>
</evidence>
<proteinExistence type="predicted"/>
<keyword evidence="9" id="KW-1185">Reference proteome</keyword>
<sequence length="249" mass="28162">MESAKMGTDVLEPSKDGFSGSNEWNKDYVDMSEVVNSPSGKYTEFPSNFVAFFALILMKFLGFQFNLLKCQSESTAVDRKYSNEVRVEFLSALGKVTASSSQPCIMRYKRQPIRVVETIIKSAPVIAGFVSESQILNIKMDEFTEGLEPTAFLKVMLEHRAEDKAGAGIPEIYAASLSLESELPRLKRLIWLWKRTIFVWISFILFLTELMFALVFCRPIIIPRGRPRIPYTKKGLSQTSFPGTKATKN</sequence>
<dbReference type="InterPro" id="IPR009617">
    <property type="entry name" value="Seipin"/>
</dbReference>
<reference evidence="8" key="1">
    <citation type="journal article" date="2021" name="J. Hered.">
        <title>Genome Assembly of Salicaceae Populus deltoides (Eastern Cottonwood) I-69 Based on Nanopore Sequencing and Hi-C Technologies.</title>
        <authorList>
            <person name="Bai S."/>
            <person name="Wu H."/>
            <person name="Zhang J."/>
            <person name="Pan Z."/>
            <person name="Zhao W."/>
            <person name="Li Z."/>
            <person name="Tong C."/>
        </authorList>
    </citation>
    <scope>NUCLEOTIDE SEQUENCE</scope>
    <source>
        <tissue evidence="8">Leaf</tissue>
    </source>
</reference>
<dbReference type="PANTHER" id="PTHR21212:SF6">
    <property type="entry name" value="SEIPIN-2-LIKE"/>
    <property type="match status" value="1"/>
</dbReference>
<evidence type="ECO:0000256" key="6">
    <source>
        <dbReference type="ARBA" id="ARBA00023136"/>
    </source>
</evidence>
<dbReference type="GO" id="GO:0006629">
    <property type="term" value="P:lipid metabolic process"/>
    <property type="evidence" value="ECO:0007669"/>
    <property type="project" value="UniProtKB-KW"/>
</dbReference>
<evidence type="ECO:0000256" key="5">
    <source>
        <dbReference type="ARBA" id="ARBA00023098"/>
    </source>
</evidence>
<protein>
    <submittedName>
        <fullName evidence="8">Uncharacterized protein</fullName>
    </submittedName>
</protein>
<gene>
    <name evidence="8" type="ORF">H0E87_020856</name>
</gene>